<evidence type="ECO:0000313" key="4">
    <source>
        <dbReference type="Proteomes" id="UP000638353"/>
    </source>
</evidence>
<keyword evidence="1" id="KW-0802">TPR repeat</keyword>
<reference evidence="3" key="2">
    <citation type="submission" date="2020-09" db="EMBL/GenBank/DDBJ databases">
        <authorList>
            <person name="Sun Q."/>
            <person name="Ohkuma M."/>
        </authorList>
    </citation>
    <scope>NUCLEOTIDE SEQUENCE</scope>
    <source>
        <strain evidence="3">JCM 4637</strain>
    </source>
</reference>
<feature type="region of interest" description="Disordered" evidence="2">
    <location>
        <begin position="601"/>
        <end position="645"/>
    </location>
</feature>
<sequence>MTSRHNDDGADGQGEAAFARTFGMAVQAYAREDFAAAVGYLRLLDRGGPVPAHLAAAHAALHGTLAARVRSWERCADWYRRSLAPHGPRSPHPVTGLCSVADCQADAASRCGQCDQGCCTAHGVRSDDGAHRCLPCLNVALTHLAQAAVLTGRTDEAVQVLRSWSHDDDPSAARDLLRSLAPGDPSETAEIVGAFPAYGTRAAPLPPSHRVSRQHVCTLALHHALKRGGFTEWERVGRPTARDIDGHASELYGQNAARTARHLAASADHRSAWRLWLRIWQARPFHLESAHGLGVATLRLLTSDALLTEDAHAEATRHSMACWAAVLHSPRYRSAVQEACGEEFTDDVWASAVDSLRTQLTQLYQGWDRERGNSPATSLELRWRMECEAARCWAGLPPAGPPAPAAPDFFCGPLYLDEVGAISTSWEQRMGSVRESISLAGPSAGPGAPELAEFFGPEAVLATLLREGRFQEVIGAVGESGDTGDAAKKILATAFVRRAQEYAKGKRWSEALLDFEQARQAGQDTSRYAADVCRAAVGAGATVRGQIKGEYAQAGFLERGLQLAPGHTELVRNLTAVSLRLAEQAEKKGRREEAERRFRRALELSPGDRQAKDGLARVRGPAAPSSQAPSIPPLPPKPDPSLLRGVPPGVRPAAWLLANIAYQSSLHNARTGDRAKALTEMRVAAAHLDGVPDRRFSGESAEVDVARGLWDQRGRYSALDEASLGTYVDTLLLSLSYHPLEENSELPDVLVLLAGKLLQRRALDEIIALGERCTGVRGDLAEFHDFLAVAHNLRGARHHRAGDQRAAAKDFQTARRLKKAIQKERESPVKPAQEEIPEVDPPEGT</sequence>
<dbReference type="Proteomes" id="UP000638353">
    <property type="component" value="Unassembled WGS sequence"/>
</dbReference>
<dbReference type="InterPro" id="IPR019734">
    <property type="entry name" value="TPR_rpt"/>
</dbReference>
<gene>
    <name evidence="3" type="ORF">GCM10010334_26340</name>
</gene>
<evidence type="ECO:0000313" key="3">
    <source>
        <dbReference type="EMBL" id="GHC91380.1"/>
    </source>
</evidence>
<dbReference type="Gene3D" id="1.25.40.10">
    <property type="entry name" value="Tetratricopeptide repeat domain"/>
    <property type="match status" value="1"/>
</dbReference>
<accession>A0A918WWV9</accession>
<evidence type="ECO:0000256" key="1">
    <source>
        <dbReference type="PROSITE-ProRule" id="PRU00339"/>
    </source>
</evidence>
<organism evidence="3 4">
    <name type="scientific">Streptomyces finlayi</name>
    <dbReference type="NCBI Taxonomy" id="67296"/>
    <lineage>
        <taxon>Bacteria</taxon>
        <taxon>Bacillati</taxon>
        <taxon>Actinomycetota</taxon>
        <taxon>Actinomycetes</taxon>
        <taxon>Kitasatosporales</taxon>
        <taxon>Streptomycetaceae</taxon>
        <taxon>Streptomyces</taxon>
    </lineage>
</organism>
<dbReference type="InterPro" id="IPR011990">
    <property type="entry name" value="TPR-like_helical_dom_sf"/>
</dbReference>
<feature type="compositionally biased region" description="Acidic residues" evidence="2">
    <location>
        <begin position="835"/>
        <end position="845"/>
    </location>
</feature>
<dbReference type="EMBL" id="BMVC01000004">
    <property type="protein sequence ID" value="GHC91380.1"/>
    <property type="molecule type" value="Genomic_DNA"/>
</dbReference>
<dbReference type="PROSITE" id="PS50005">
    <property type="entry name" value="TPR"/>
    <property type="match status" value="1"/>
</dbReference>
<comment type="caution">
    <text evidence="3">The sequence shown here is derived from an EMBL/GenBank/DDBJ whole genome shotgun (WGS) entry which is preliminary data.</text>
</comment>
<feature type="repeat" description="TPR" evidence="1">
    <location>
        <begin position="575"/>
        <end position="608"/>
    </location>
</feature>
<evidence type="ECO:0008006" key="5">
    <source>
        <dbReference type="Google" id="ProtNLM"/>
    </source>
</evidence>
<name>A0A918WWV9_9ACTN</name>
<feature type="compositionally biased region" description="Pro residues" evidence="2">
    <location>
        <begin position="630"/>
        <end position="639"/>
    </location>
</feature>
<protein>
    <recommendedName>
        <fullName evidence="5">Tetratricopeptide repeat protein</fullName>
    </recommendedName>
</protein>
<feature type="region of interest" description="Disordered" evidence="2">
    <location>
        <begin position="817"/>
        <end position="845"/>
    </location>
</feature>
<dbReference type="RefSeq" id="WP_189823740.1">
    <property type="nucleotide sequence ID" value="NZ_BMVC01000004.1"/>
</dbReference>
<evidence type="ECO:0000256" key="2">
    <source>
        <dbReference type="SAM" id="MobiDB-lite"/>
    </source>
</evidence>
<reference evidence="3" key="1">
    <citation type="journal article" date="2014" name="Int. J. Syst. Evol. Microbiol.">
        <title>Complete genome sequence of Corynebacterium casei LMG S-19264T (=DSM 44701T), isolated from a smear-ripened cheese.</title>
        <authorList>
            <consortium name="US DOE Joint Genome Institute (JGI-PGF)"/>
            <person name="Walter F."/>
            <person name="Albersmeier A."/>
            <person name="Kalinowski J."/>
            <person name="Ruckert C."/>
        </authorList>
    </citation>
    <scope>NUCLEOTIDE SEQUENCE</scope>
    <source>
        <strain evidence="3">JCM 4637</strain>
    </source>
</reference>
<dbReference type="AlphaFoldDB" id="A0A918WWV9"/>
<dbReference type="SUPFAM" id="SSF48452">
    <property type="entry name" value="TPR-like"/>
    <property type="match status" value="1"/>
</dbReference>
<proteinExistence type="predicted"/>
<dbReference type="SMART" id="SM00028">
    <property type="entry name" value="TPR"/>
    <property type="match status" value="3"/>
</dbReference>